<keyword evidence="1" id="KW-0812">Transmembrane</keyword>
<accession>A0A9J6ZEJ4</accession>
<evidence type="ECO:0000313" key="2">
    <source>
        <dbReference type="EMBL" id="URN94574.1"/>
    </source>
</evidence>
<evidence type="ECO:0000256" key="1">
    <source>
        <dbReference type="SAM" id="Phobius"/>
    </source>
</evidence>
<feature type="transmembrane region" description="Helical" evidence="1">
    <location>
        <begin position="57"/>
        <end position="75"/>
    </location>
</feature>
<keyword evidence="1" id="KW-1133">Transmembrane helix</keyword>
<dbReference type="Proteomes" id="UP001056756">
    <property type="component" value="Chromosome"/>
</dbReference>
<protein>
    <recommendedName>
        <fullName evidence="4">DUF4231 domain-containing protein</fullName>
    </recommendedName>
</protein>
<sequence length="146" mass="16922">MDLVNQMEVLRTIVGASLEMNKKKMDYFKKRGFFLRGSTIVLSSLVTIFAGFGLSGIALVASAILTASIAFDSLLKYSTLYRLYYRNLTRLSVLDVKINMSLASQWYSEDLYEEWFNEYNDIQKDFHENRINIMKESENHQAFSTK</sequence>
<organism evidence="2 3">
    <name type="scientific">Candidatus Pristimantibacillus lignocellulolyticus</name>
    <dbReference type="NCBI Taxonomy" id="2994561"/>
    <lineage>
        <taxon>Bacteria</taxon>
        <taxon>Bacillati</taxon>
        <taxon>Bacillota</taxon>
        <taxon>Bacilli</taxon>
        <taxon>Bacillales</taxon>
        <taxon>Paenibacillaceae</taxon>
        <taxon>Candidatus Pristimantibacillus</taxon>
    </lineage>
</organism>
<name>A0A9J6ZEJ4_9BACL</name>
<reference evidence="2" key="1">
    <citation type="submission" date="2022-05" db="EMBL/GenBank/DDBJ databases">
        <title>Novel bacterial taxa in a minimal lignocellulolytic consortium and its capacity to transform plastics disclosed by genome-resolved metagenomics.</title>
        <authorList>
            <person name="Rodriguez C.A.D."/>
            <person name="Diaz-Garcia L."/>
            <person name="Herrera K."/>
            <person name="Tarazona N.A."/>
            <person name="Sproer C."/>
            <person name="Overmann J."/>
            <person name="Jimenez D.J."/>
        </authorList>
    </citation>
    <scope>NUCLEOTIDE SEQUENCE</scope>
    <source>
        <strain evidence="2">MAG5</strain>
    </source>
</reference>
<dbReference type="AlphaFoldDB" id="A0A9J6ZEJ4"/>
<gene>
    <name evidence="2" type="ORF">NAG76_22620</name>
</gene>
<keyword evidence="1" id="KW-0472">Membrane</keyword>
<proteinExistence type="predicted"/>
<feature type="transmembrane region" description="Helical" evidence="1">
    <location>
        <begin position="33"/>
        <end position="51"/>
    </location>
</feature>
<evidence type="ECO:0000313" key="3">
    <source>
        <dbReference type="Proteomes" id="UP001056756"/>
    </source>
</evidence>
<dbReference type="KEGG" id="plig:NAG76_22620"/>
<dbReference type="EMBL" id="CP097899">
    <property type="protein sequence ID" value="URN94574.1"/>
    <property type="molecule type" value="Genomic_DNA"/>
</dbReference>
<evidence type="ECO:0008006" key="4">
    <source>
        <dbReference type="Google" id="ProtNLM"/>
    </source>
</evidence>